<feature type="binding site" evidence="3">
    <location>
        <begin position="16"/>
        <end position="21"/>
    </location>
    <ligand>
        <name>ATP</name>
        <dbReference type="ChEBI" id="CHEBI:30616"/>
    </ligand>
</feature>
<name>A0A1U7HPM3_9CYAN</name>
<dbReference type="EC" id="2.7.1.24" evidence="3 4"/>
<keyword evidence="3" id="KW-0173">Coenzyme A biosynthesis</keyword>
<dbReference type="OrthoDB" id="9812943at2"/>
<dbReference type="PANTHER" id="PTHR10695:SF46">
    <property type="entry name" value="BIFUNCTIONAL COENZYME A SYNTHASE-RELATED"/>
    <property type="match status" value="1"/>
</dbReference>
<dbReference type="InterPro" id="IPR001977">
    <property type="entry name" value="Depp_CoAkinase"/>
</dbReference>
<evidence type="ECO:0000256" key="4">
    <source>
        <dbReference type="NCBIfam" id="TIGR00152"/>
    </source>
</evidence>
<reference evidence="5 6" key="1">
    <citation type="submission" date="2016-11" db="EMBL/GenBank/DDBJ databases">
        <title>Draft Genome Sequences of Nine Cyanobacterial Strains from Diverse Habitats.</title>
        <authorList>
            <person name="Zhu T."/>
            <person name="Hou S."/>
            <person name="Lu X."/>
            <person name="Hess W.R."/>
        </authorList>
    </citation>
    <scope>NUCLEOTIDE SEQUENCE [LARGE SCALE GENOMIC DNA]</scope>
    <source>
        <strain evidence="5 6">NIES-593</strain>
    </source>
</reference>
<dbReference type="Pfam" id="PF01121">
    <property type="entry name" value="CoaE"/>
    <property type="match status" value="1"/>
</dbReference>
<accession>A0A1U7HPM3</accession>
<gene>
    <name evidence="3" type="primary">coaE</name>
    <name evidence="5" type="ORF">NIES593_04200</name>
</gene>
<sequence>MSNNLRRLIGLTGGIATGKSTVSRYLADTYQLPILDADLYAREAVQANSPILLNIFKRYGDRVRLPDGNLNRQQLGEIIFNNLEEKNWLESQIHPYVRNRFQSEIERTDAQTIVLAIPLLFEAKMTDLTTEIWLVYCSSQEQIRRLIERDKLSKEQAIARIQSQIPIEEKVAWADVILDNSSTLENLFRQIDDAFCQSTNLK</sequence>
<evidence type="ECO:0000256" key="3">
    <source>
        <dbReference type="HAMAP-Rule" id="MF_00376"/>
    </source>
</evidence>
<dbReference type="Proteomes" id="UP000186868">
    <property type="component" value="Unassembled WGS sequence"/>
</dbReference>
<comment type="subcellular location">
    <subcellularLocation>
        <location evidence="3">Cytoplasm</location>
    </subcellularLocation>
</comment>
<comment type="caution">
    <text evidence="5">The sequence shown here is derived from an EMBL/GenBank/DDBJ whole genome shotgun (WGS) entry which is preliminary data.</text>
</comment>
<dbReference type="HAMAP" id="MF_00376">
    <property type="entry name" value="Dephospho_CoA_kinase"/>
    <property type="match status" value="1"/>
</dbReference>
<dbReference type="RefSeq" id="WP_073598394.1">
    <property type="nucleotide sequence ID" value="NZ_MRCB01000003.1"/>
</dbReference>
<dbReference type="NCBIfam" id="TIGR00152">
    <property type="entry name" value="dephospho-CoA kinase"/>
    <property type="match status" value="1"/>
</dbReference>
<dbReference type="Gene3D" id="3.40.50.300">
    <property type="entry name" value="P-loop containing nucleotide triphosphate hydrolases"/>
    <property type="match status" value="1"/>
</dbReference>
<proteinExistence type="inferred from homology"/>
<keyword evidence="3 5" id="KW-0418">Kinase</keyword>
<keyword evidence="2 3" id="KW-0067">ATP-binding</keyword>
<dbReference type="PANTHER" id="PTHR10695">
    <property type="entry name" value="DEPHOSPHO-COA KINASE-RELATED"/>
    <property type="match status" value="1"/>
</dbReference>
<protein>
    <recommendedName>
        <fullName evidence="3 4">Dephospho-CoA kinase</fullName>
        <ecNumber evidence="3 4">2.7.1.24</ecNumber>
    </recommendedName>
    <alternativeName>
        <fullName evidence="3">Dephosphocoenzyme A kinase</fullName>
    </alternativeName>
</protein>
<keyword evidence="3" id="KW-0963">Cytoplasm</keyword>
<keyword evidence="6" id="KW-1185">Reference proteome</keyword>
<comment type="pathway">
    <text evidence="3">Cofactor biosynthesis; coenzyme A biosynthesis; CoA from (R)-pantothenate: step 5/5.</text>
</comment>
<evidence type="ECO:0000256" key="1">
    <source>
        <dbReference type="ARBA" id="ARBA00022741"/>
    </source>
</evidence>
<dbReference type="GO" id="GO:0005524">
    <property type="term" value="F:ATP binding"/>
    <property type="evidence" value="ECO:0007669"/>
    <property type="project" value="UniProtKB-UniRule"/>
</dbReference>
<organism evidence="5 6">
    <name type="scientific">Hydrococcus rivularis NIES-593</name>
    <dbReference type="NCBI Taxonomy" id="1921803"/>
    <lineage>
        <taxon>Bacteria</taxon>
        <taxon>Bacillati</taxon>
        <taxon>Cyanobacteriota</taxon>
        <taxon>Cyanophyceae</taxon>
        <taxon>Pleurocapsales</taxon>
        <taxon>Hydrococcaceae</taxon>
        <taxon>Hydrococcus</taxon>
    </lineage>
</organism>
<dbReference type="AlphaFoldDB" id="A0A1U7HPM3"/>
<dbReference type="GO" id="GO:0004140">
    <property type="term" value="F:dephospho-CoA kinase activity"/>
    <property type="evidence" value="ECO:0007669"/>
    <property type="project" value="UniProtKB-UniRule"/>
</dbReference>
<comment type="catalytic activity">
    <reaction evidence="3">
        <text>3'-dephospho-CoA + ATP = ADP + CoA + H(+)</text>
        <dbReference type="Rhea" id="RHEA:18245"/>
        <dbReference type="ChEBI" id="CHEBI:15378"/>
        <dbReference type="ChEBI" id="CHEBI:30616"/>
        <dbReference type="ChEBI" id="CHEBI:57287"/>
        <dbReference type="ChEBI" id="CHEBI:57328"/>
        <dbReference type="ChEBI" id="CHEBI:456216"/>
        <dbReference type="EC" id="2.7.1.24"/>
    </reaction>
</comment>
<dbReference type="GO" id="GO:0005737">
    <property type="term" value="C:cytoplasm"/>
    <property type="evidence" value="ECO:0007669"/>
    <property type="project" value="UniProtKB-SubCell"/>
</dbReference>
<dbReference type="EMBL" id="MRCB01000003">
    <property type="protein sequence ID" value="OKH25550.1"/>
    <property type="molecule type" value="Genomic_DNA"/>
</dbReference>
<evidence type="ECO:0000313" key="6">
    <source>
        <dbReference type="Proteomes" id="UP000186868"/>
    </source>
</evidence>
<evidence type="ECO:0000313" key="5">
    <source>
        <dbReference type="EMBL" id="OKH25550.1"/>
    </source>
</evidence>
<dbReference type="UniPathway" id="UPA00241">
    <property type="reaction ID" value="UER00356"/>
</dbReference>
<dbReference type="CDD" id="cd02022">
    <property type="entry name" value="DPCK"/>
    <property type="match status" value="1"/>
</dbReference>
<evidence type="ECO:0000256" key="2">
    <source>
        <dbReference type="ARBA" id="ARBA00022840"/>
    </source>
</evidence>
<keyword evidence="3" id="KW-0808">Transferase</keyword>
<comment type="function">
    <text evidence="3">Catalyzes the phosphorylation of the 3'-hydroxyl group of dephosphocoenzyme A to form coenzyme A.</text>
</comment>
<dbReference type="GO" id="GO:0015937">
    <property type="term" value="P:coenzyme A biosynthetic process"/>
    <property type="evidence" value="ECO:0007669"/>
    <property type="project" value="UniProtKB-UniRule"/>
</dbReference>
<comment type="similarity">
    <text evidence="3">Belongs to the CoaE family.</text>
</comment>
<dbReference type="InterPro" id="IPR027417">
    <property type="entry name" value="P-loop_NTPase"/>
</dbReference>
<keyword evidence="1 3" id="KW-0547">Nucleotide-binding</keyword>
<dbReference type="SUPFAM" id="SSF52540">
    <property type="entry name" value="P-loop containing nucleoside triphosphate hydrolases"/>
    <property type="match status" value="1"/>
</dbReference>
<dbReference type="STRING" id="1921803.NIES593_04200"/>
<dbReference type="PROSITE" id="PS51219">
    <property type="entry name" value="DPCK"/>
    <property type="match status" value="1"/>
</dbReference>